<dbReference type="Proteomes" id="UP001153076">
    <property type="component" value="Unassembled WGS sequence"/>
</dbReference>
<protein>
    <submittedName>
        <fullName evidence="1">Uncharacterized protein</fullName>
    </submittedName>
</protein>
<evidence type="ECO:0000313" key="2">
    <source>
        <dbReference type="Proteomes" id="UP001153076"/>
    </source>
</evidence>
<name>A0A9Q1Q6P2_9CARY</name>
<evidence type="ECO:0000313" key="1">
    <source>
        <dbReference type="EMBL" id="KAJ8430544.1"/>
    </source>
</evidence>
<proteinExistence type="predicted"/>
<accession>A0A9Q1Q6P2</accession>
<comment type="caution">
    <text evidence="1">The sequence shown here is derived from an EMBL/GenBank/DDBJ whole genome shotgun (WGS) entry which is preliminary data.</text>
</comment>
<dbReference type="AlphaFoldDB" id="A0A9Q1Q6P2"/>
<reference evidence="1" key="1">
    <citation type="submission" date="2022-04" db="EMBL/GenBank/DDBJ databases">
        <title>Carnegiea gigantea Genome sequencing and assembly v2.</title>
        <authorList>
            <person name="Copetti D."/>
            <person name="Sanderson M.J."/>
            <person name="Burquez A."/>
            <person name="Wojciechowski M.F."/>
        </authorList>
    </citation>
    <scope>NUCLEOTIDE SEQUENCE</scope>
    <source>
        <strain evidence="1">SGP5-SGP5p</strain>
        <tissue evidence="1">Aerial part</tissue>
    </source>
</reference>
<organism evidence="1 2">
    <name type="scientific">Carnegiea gigantea</name>
    <dbReference type="NCBI Taxonomy" id="171969"/>
    <lineage>
        <taxon>Eukaryota</taxon>
        <taxon>Viridiplantae</taxon>
        <taxon>Streptophyta</taxon>
        <taxon>Embryophyta</taxon>
        <taxon>Tracheophyta</taxon>
        <taxon>Spermatophyta</taxon>
        <taxon>Magnoliopsida</taxon>
        <taxon>eudicotyledons</taxon>
        <taxon>Gunneridae</taxon>
        <taxon>Pentapetalae</taxon>
        <taxon>Caryophyllales</taxon>
        <taxon>Cactineae</taxon>
        <taxon>Cactaceae</taxon>
        <taxon>Cactoideae</taxon>
        <taxon>Echinocereeae</taxon>
        <taxon>Carnegiea</taxon>
    </lineage>
</organism>
<keyword evidence="2" id="KW-1185">Reference proteome</keyword>
<sequence length="179" mass="20534">MKKKLMRGERRKGIRAYGIILTQSLRIHFSLWDKSLQMPKNLRKHYPTIAYVMLETYISRKTCIAELVLDVKLTGVRGKFGLLDLKKIENFQLKPSQANILVAGQGNRNQGTQKKKARNEYQQTNHMLVQDQMQACDNTRSDACESQEHGHYNNIYFVTQVSSTSANCKKNNGVLDSIL</sequence>
<dbReference type="EMBL" id="JAKOGI010000783">
    <property type="protein sequence ID" value="KAJ8430544.1"/>
    <property type="molecule type" value="Genomic_DNA"/>
</dbReference>
<gene>
    <name evidence="1" type="ORF">Cgig2_030211</name>
</gene>